<feature type="domain" description="PHD-type" evidence="6">
    <location>
        <begin position="31"/>
        <end position="147"/>
    </location>
</feature>
<dbReference type="SMART" id="SM00249">
    <property type="entry name" value="PHD"/>
    <property type="match status" value="3"/>
</dbReference>
<dbReference type="InterPro" id="IPR034732">
    <property type="entry name" value="EPHD"/>
</dbReference>
<dbReference type="PANTHER" id="PTHR12420:SF42">
    <property type="entry name" value="G2_M PHASE-SPECIFIC E3 UBIQUITIN-PROTEIN LIGASE"/>
    <property type="match status" value="1"/>
</dbReference>
<evidence type="ECO:0000256" key="3">
    <source>
        <dbReference type="ARBA" id="ARBA00022833"/>
    </source>
</evidence>
<evidence type="ECO:0000259" key="5">
    <source>
        <dbReference type="PROSITE" id="PS50089"/>
    </source>
</evidence>
<dbReference type="Proteomes" id="UP000007819">
    <property type="component" value="Chromosome X"/>
</dbReference>
<dbReference type="SUPFAM" id="SSF57903">
    <property type="entry name" value="FYVE/PHD zinc finger"/>
    <property type="match status" value="1"/>
</dbReference>
<dbReference type="GeneID" id="103309002"/>
<dbReference type="InterPro" id="IPR011011">
    <property type="entry name" value="Znf_FYVE_PHD"/>
</dbReference>
<dbReference type="GO" id="GO:0005634">
    <property type="term" value="C:nucleus"/>
    <property type="evidence" value="ECO:0007669"/>
    <property type="project" value="TreeGrafter"/>
</dbReference>
<evidence type="ECO:0000256" key="4">
    <source>
        <dbReference type="PROSITE-ProRule" id="PRU00175"/>
    </source>
</evidence>
<dbReference type="AlphaFoldDB" id="A0A8R2JLI1"/>
<dbReference type="PANTHER" id="PTHR12420">
    <property type="entry name" value="PHD FINGER PROTEIN"/>
    <property type="match status" value="1"/>
</dbReference>
<protein>
    <recommendedName>
        <fullName evidence="9">G2/M phase-specific E3 ubiquitin-protein ligase</fullName>
    </recommendedName>
</protein>
<dbReference type="KEGG" id="api:103309002"/>
<dbReference type="OrthoDB" id="512616at2759"/>
<feature type="domain" description="RING-type" evidence="5">
    <location>
        <begin position="167"/>
        <end position="214"/>
    </location>
</feature>
<dbReference type="Gene3D" id="3.30.40.10">
    <property type="entry name" value="Zinc/RING finger domain, C3HC4 (zinc finger)"/>
    <property type="match status" value="2"/>
</dbReference>
<proteinExistence type="predicted"/>
<accession>A0A8R2JLI1</accession>
<name>A0A8R2JLI1_ACYPI</name>
<dbReference type="InterPro" id="IPR001841">
    <property type="entry name" value="Znf_RING"/>
</dbReference>
<dbReference type="RefSeq" id="XP_029341366.1">
    <property type="nucleotide sequence ID" value="XM_029485506.1"/>
</dbReference>
<evidence type="ECO:0000256" key="1">
    <source>
        <dbReference type="ARBA" id="ARBA00022723"/>
    </source>
</evidence>
<keyword evidence="1" id="KW-0479">Metal-binding</keyword>
<dbReference type="InterPro" id="IPR051188">
    <property type="entry name" value="PHD-type_Zinc_Finger"/>
</dbReference>
<dbReference type="PROSITE" id="PS50089">
    <property type="entry name" value="ZF_RING_2"/>
    <property type="match status" value="1"/>
</dbReference>
<keyword evidence="3" id="KW-0862">Zinc</keyword>
<reference evidence="8" key="1">
    <citation type="submission" date="2010-06" db="EMBL/GenBank/DDBJ databases">
        <authorList>
            <person name="Jiang H."/>
            <person name="Abraham K."/>
            <person name="Ali S."/>
            <person name="Alsbrooks S.L."/>
            <person name="Anim B.N."/>
            <person name="Anosike U.S."/>
            <person name="Attaway T."/>
            <person name="Bandaranaike D.P."/>
            <person name="Battles P.K."/>
            <person name="Bell S.N."/>
            <person name="Bell A.V."/>
            <person name="Beltran B."/>
            <person name="Bickham C."/>
            <person name="Bustamante Y."/>
            <person name="Caleb T."/>
            <person name="Canada A."/>
            <person name="Cardenas V."/>
            <person name="Carter K."/>
            <person name="Chacko J."/>
            <person name="Chandrabose M.N."/>
            <person name="Chavez D."/>
            <person name="Chavez A."/>
            <person name="Chen L."/>
            <person name="Chu H.-S."/>
            <person name="Claassen K.J."/>
            <person name="Cockrell R."/>
            <person name="Collins M."/>
            <person name="Cooper J.A."/>
            <person name="Cree A."/>
            <person name="Curry S.M."/>
            <person name="Da Y."/>
            <person name="Dao M.D."/>
            <person name="Das B."/>
            <person name="Davila M.-L."/>
            <person name="Davy-Carroll L."/>
            <person name="Denson S."/>
            <person name="Dinh H."/>
            <person name="Ebong V.E."/>
            <person name="Edwards J.R."/>
            <person name="Egan A."/>
            <person name="El-Daye J."/>
            <person name="Escobedo L."/>
            <person name="Fernandez S."/>
            <person name="Fernando P.R."/>
            <person name="Flagg N."/>
            <person name="Forbes L.D."/>
            <person name="Fowler R.G."/>
            <person name="Fu Q."/>
            <person name="Gabisi R.A."/>
            <person name="Ganer J."/>
            <person name="Garbino Pronczuk A."/>
            <person name="Garcia R.M."/>
            <person name="Garner T."/>
            <person name="Garrett T.E."/>
            <person name="Gonzalez D.A."/>
            <person name="Hamid H."/>
            <person name="Hawkins E.S."/>
            <person name="Hirani K."/>
            <person name="Hogues M.E."/>
            <person name="Hollins B."/>
            <person name="Hsiao C.-H."/>
            <person name="Jabil R."/>
            <person name="James M.L."/>
            <person name="Jhangiani S.N."/>
            <person name="Johnson B."/>
            <person name="Johnson Q."/>
            <person name="Joshi V."/>
            <person name="Kalu J.B."/>
            <person name="Kam C."/>
            <person name="Kashfia A."/>
            <person name="Keebler J."/>
            <person name="Kisamo H."/>
            <person name="Kovar C.L."/>
            <person name="Lago L.A."/>
            <person name="Lai C.-Y."/>
            <person name="Laidlaw J."/>
            <person name="Lara F."/>
            <person name="Le T.-K."/>
            <person name="Lee S.L."/>
            <person name="Legall F.H."/>
            <person name="Lemon S.J."/>
            <person name="Lewis L.R."/>
            <person name="Li B."/>
            <person name="Liu Y."/>
            <person name="Liu Y.-S."/>
            <person name="Lopez J."/>
            <person name="Lozado R.J."/>
            <person name="Lu J."/>
            <person name="Madu R.C."/>
            <person name="Maheshwari M."/>
            <person name="Maheshwari R."/>
            <person name="Malloy K."/>
            <person name="Martinez E."/>
            <person name="Mathew T."/>
            <person name="Mercado I.C."/>
            <person name="Mercado C."/>
            <person name="Meyer B."/>
            <person name="Montgomery K."/>
            <person name="Morgan M.B."/>
            <person name="Munidasa M."/>
            <person name="Nazareth L.V."/>
            <person name="Nelson J."/>
            <person name="Ng B.M."/>
            <person name="Nguyen N.B."/>
            <person name="Nguyen P.Q."/>
            <person name="Nguyen T."/>
            <person name="Obregon M."/>
            <person name="Okwuonu G.O."/>
            <person name="Onwere C.G."/>
            <person name="Orozco G."/>
            <person name="Parra A."/>
            <person name="Patel S."/>
            <person name="Patil S."/>
            <person name="Perez A."/>
            <person name="Perez Y."/>
            <person name="Pham C."/>
            <person name="Primus E.L."/>
            <person name="Pu L.-L."/>
            <person name="Puazo M."/>
            <person name="Qin X."/>
            <person name="Quiroz J.B."/>
            <person name="Reese J."/>
            <person name="Richards S."/>
            <person name="Rives C.M."/>
            <person name="Robberts R."/>
            <person name="Ruiz S.J."/>
            <person name="Ruiz M.J."/>
            <person name="Santibanez J."/>
            <person name="Schneider B.W."/>
            <person name="Sisson I."/>
            <person name="Smith M."/>
            <person name="Sodergren E."/>
            <person name="Song X.-Z."/>
            <person name="Song B.B."/>
            <person name="Summersgill H."/>
            <person name="Thelus R."/>
            <person name="Thornton R.D."/>
            <person name="Trejos Z.Y."/>
            <person name="Usmani K."/>
            <person name="Vattathil S."/>
            <person name="Villasana D."/>
            <person name="Walker D.L."/>
            <person name="Wang S."/>
            <person name="Wang K."/>
            <person name="White C.S."/>
            <person name="Williams A.C."/>
            <person name="Williamson J."/>
            <person name="Wilson K."/>
            <person name="Woghiren I.O."/>
            <person name="Woodworth J.R."/>
            <person name="Worley K.C."/>
            <person name="Wright R.A."/>
            <person name="Wu W."/>
            <person name="Young L."/>
            <person name="Zhang L."/>
            <person name="Zhang J."/>
            <person name="Zhu Y."/>
            <person name="Muzny D.M."/>
            <person name="Weinstock G."/>
            <person name="Gibbs R.A."/>
        </authorList>
    </citation>
    <scope>NUCLEOTIDE SEQUENCE [LARGE SCALE GENOMIC DNA]</scope>
    <source>
        <strain evidence="8">LSR1</strain>
    </source>
</reference>
<dbReference type="InterPro" id="IPR059102">
    <property type="entry name" value="PHD_PHF7/G2E3-like"/>
</dbReference>
<sequence length="370" mass="42637">MLEEYESHRMAQPQTAIQLYSQKVELNKSQNKKCMLCGHKEISQQLNSPLYMLNDVIVHYFCIMLSTKAVKNGSDKEGIWGYLLNDIRAEITRGSRVTCVYCNKKGATLSCIEAVNCRKQFHLPCGLKNGSMHHFFQPYKSFCQQHRVQPVIDLTEILPSAYPTVECGICNDNVVPSTSPTAIWVPCCSVWFHRVCVQDLALRRGYFIECPKCENVDKFKSRILLLGINIPSLYATWEKRRSSQNAILNTLQNSFEKFSERSIQCDATRCLCPHEGKRNFQNEFRWKLVLCRTCGYRQTHVSCSSIRFDEKWNCEECQTMITNIPARRLELPIDGNAVGISAIFGDFDAYGMVIRKKPYAYIPGYIQRRE</sequence>
<dbReference type="PROSITE" id="PS51805">
    <property type="entry name" value="EPHD"/>
    <property type="match status" value="1"/>
</dbReference>
<evidence type="ECO:0000256" key="2">
    <source>
        <dbReference type="ARBA" id="ARBA00022771"/>
    </source>
</evidence>
<evidence type="ECO:0000313" key="7">
    <source>
        <dbReference type="EnsemblMetazoa" id="XP_029341366.1"/>
    </source>
</evidence>
<evidence type="ECO:0000313" key="8">
    <source>
        <dbReference type="Proteomes" id="UP000007819"/>
    </source>
</evidence>
<evidence type="ECO:0008006" key="9">
    <source>
        <dbReference type="Google" id="ProtNLM"/>
    </source>
</evidence>
<reference evidence="7" key="2">
    <citation type="submission" date="2022-06" db="UniProtKB">
        <authorList>
            <consortium name="EnsemblMetazoa"/>
        </authorList>
    </citation>
    <scope>IDENTIFICATION</scope>
</reference>
<dbReference type="Pfam" id="PF13771">
    <property type="entry name" value="zf-HC5HC2H"/>
    <property type="match status" value="1"/>
</dbReference>
<organism evidence="7 8">
    <name type="scientific">Acyrthosiphon pisum</name>
    <name type="common">Pea aphid</name>
    <dbReference type="NCBI Taxonomy" id="7029"/>
    <lineage>
        <taxon>Eukaryota</taxon>
        <taxon>Metazoa</taxon>
        <taxon>Ecdysozoa</taxon>
        <taxon>Arthropoda</taxon>
        <taxon>Hexapoda</taxon>
        <taxon>Insecta</taxon>
        <taxon>Pterygota</taxon>
        <taxon>Neoptera</taxon>
        <taxon>Paraneoptera</taxon>
        <taxon>Hemiptera</taxon>
        <taxon>Sternorrhyncha</taxon>
        <taxon>Aphidomorpha</taxon>
        <taxon>Aphidoidea</taxon>
        <taxon>Aphididae</taxon>
        <taxon>Macrosiphini</taxon>
        <taxon>Acyrthosiphon</taxon>
    </lineage>
</organism>
<dbReference type="InterPro" id="IPR013083">
    <property type="entry name" value="Znf_RING/FYVE/PHD"/>
</dbReference>
<dbReference type="GO" id="GO:0008270">
    <property type="term" value="F:zinc ion binding"/>
    <property type="evidence" value="ECO:0007669"/>
    <property type="project" value="UniProtKB-KW"/>
</dbReference>
<dbReference type="EnsemblMetazoa" id="XM_029485506.1">
    <property type="protein sequence ID" value="XP_029341366.1"/>
    <property type="gene ID" value="LOC103309002"/>
</dbReference>
<dbReference type="Pfam" id="PF26054">
    <property type="entry name" value="PHD_G2E3"/>
    <property type="match status" value="1"/>
</dbReference>
<keyword evidence="2 4" id="KW-0863">Zinc-finger</keyword>
<keyword evidence="8" id="KW-1185">Reference proteome</keyword>
<dbReference type="InterPro" id="IPR001965">
    <property type="entry name" value="Znf_PHD"/>
</dbReference>
<evidence type="ECO:0000259" key="6">
    <source>
        <dbReference type="PROSITE" id="PS51805"/>
    </source>
</evidence>